<sequence>MSSNYYATGDRIVDKVHEPFDPSGQFQLHTDQYTIVVLTTEKPPSRLSKFLHLPSSRNKDKAKDGDPASASPSGAMKLSGPSDLEGLKQKTVKLQAGQFPFDSRCVHLTTMRTEANKYWGSDMECLRGTCYLAERGASGEGSWTCSREGCESHTYPREYIQESEDGKACFGRKGERIVCLKIE</sequence>
<keyword evidence="3" id="KW-1185">Reference proteome</keyword>
<organism evidence="2 3">
    <name type="scientific">Amniculicola lignicola CBS 123094</name>
    <dbReference type="NCBI Taxonomy" id="1392246"/>
    <lineage>
        <taxon>Eukaryota</taxon>
        <taxon>Fungi</taxon>
        <taxon>Dikarya</taxon>
        <taxon>Ascomycota</taxon>
        <taxon>Pezizomycotina</taxon>
        <taxon>Dothideomycetes</taxon>
        <taxon>Pleosporomycetidae</taxon>
        <taxon>Pleosporales</taxon>
        <taxon>Amniculicolaceae</taxon>
        <taxon>Amniculicola</taxon>
    </lineage>
</organism>
<dbReference type="OrthoDB" id="3787841at2759"/>
<feature type="compositionally biased region" description="Basic and acidic residues" evidence="1">
    <location>
        <begin position="57"/>
        <end position="66"/>
    </location>
</feature>
<name>A0A6A5W3U3_9PLEO</name>
<accession>A0A6A5W3U3</accession>
<dbReference type="Proteomes" id="UP000799779">
    <property type="component" value="Unassembled WGS sequence"/>
</dbReference>
<evidence type="ECO:0000313" key="3">
    <source>
        <dbReference type="Proteomes" id="UP000799779"/>
    </source>
</evidence>
<evidence type="ECO:0000313" key="2">
    <source>
        <dbReference type="EMBL" id="KAF1995599.1"/>
    </source>
</evidence>
<dbReference type="AlphaFoldDB" id="A0A6A5W3U3"/>
<proteinExistence type="predicted"/>
<protein>
    <submittedName>
        <fullName evidence="2">Uncharacterized protein</fullName>
    </submittedName>
</protein>
<evidence type="ECO:0000256" key="1">
    <source>
        <dbReference type="SAM" id="MobiDB-lite"/>
    </source>
</evidence>
<dbReference type="EMBL" id="ML977636">
    <property type="protein sequence ID" value="KAF1995599.1"/>
    <property type="molecule type" value="Genomic_DNA"/>
</dbReference>
<feature type="region of interest" description="Disordered" evidence="1">
    <location>
        <begin position="47"/>
        <end position="82"/>
    </location>
</feature>
<reference evidence="2" key="1">
    <citation type="journal article" date="2020" name="Stud. Mycol.">
        <title>101 Dothideomycetes genomes: a test case for predicting lifestyles and emergence of pathogens.</title>
        <authorList>
            <person name="Haridas S."/>
            <person name="Albert R."/>
            <person name="Binder M."/>
            <person name="Bloem J."/>
            <person name="Labutti K."/>
            <person name="Salamov A."/>
            <person name="Andreopoulos B."/>
            <person name="Baker S."/>
            <person name="Barry K."/>
            <person name="Bills G."/>
            <person name="Bluhm B."/>
            <person name="Cannon C."/>
            <person name="Castanera R."/>
            <person name="Culley D."/>
            <person name="Daum C."/>
            <person name="Ezra D."/>
            <person name="Gonzalez J."/>
            <person name="Henrissat B."/>
            <person name="Kuo A."/>
            <person name="Liang C."/>
            <person name="Lipzen A."/>
            <person name="Lutzoni F."/>
            <person name="Magnuson J."/>
            <person name="Mondo S."/>
            <person name="Nolan M."/>
            <person name="Ohm R."/>
            <person name="Pangilinan J."/>
            <person name="Park H.-J."/>
            <person name="Ramirez L."/>
            <person name="Alfaro M."/>
            <person name="Sun H."/>
            <person name="Tritt A."/>
            <person name="Yoshinaga Y."/>
            <person name="Zwiers L.-H."/>
            <person name="Turgeon B."/>
            <person name="Goodwin S."/>
            <person name="Spatafora J."/>
            <person name="Crous P."/>
            <person name="Grigoriev I."/>
        </authorList>
    </citation>
    <scope>NUCLEOTIDE SEQUENCE</scope>
    <source>
        <strain evidence="2">CBS 123094</strain>
    </source>
</reference>
<gene>
    <name evidence="2" type="ORF">P154DRAFT_340131</name>
</gene>